<dbReference type="InterPro" id="IPR013328">
    <property type="entry name" value="6PGD_dom2"/>
</dbReference>
<dbReference type="PANTHER" id="PTHR43060">
    <property type="entry name" value="3-HYDROXYISOBUTYRATE DEHYDROGENASE-LIKE 1, MITOCHONDRIAL-RELATED"/>
    <property type="match status" value="1"/>
</dbReference>
<dbReference type="EMBL" id="CP038015">
    <property type="protein sequence ID" value="QBP42716.1"/>
    <property type="molecule type" value="Genomic_DNA"/>
</dbReference>
<dbReference type="InterPro" id="IPR015814">
    <property type="entry name" value="Pgluconate_DH_NAD-bd_C"/>
</dbReference>
<gene>
    <name evidence="3" type="ORF">E2636_16900</name>
</gene>
<dbReference type="InterPro" id="IPR006115">
    <property type="entry name" value="6PGDH_NADP-bd"/>
</dbReference>
<protein>
    <submittedName>
        <fullName evidence="3">NAD(P)-dependent oxidoreductase</fullName>
    </submittedName>
</protein>
<dbReference type="KEGG" id="panc:E2636_16900"/>
<reference evidence="3 4" key="1">
    <citation type="submission" date="2019-03" db="EMBL/GenBank/DDBJ databases">
        <title>Complete genome sequence of Paenisporosarcina antarctica CGMCC 1.6503T.</title>
        <authorList>
            <person name="Rong J.-C."/>
            <person name="Chi N.-Y."/>
            <person name="Zhang Q.-F."/>
        </authorList>
    </citation>
    <scope>NUCLEOTIDE SEQUENCE [LARGE SCALE GENOMIC DNA]</scope>
    <source>
        <strain evidence="3 4">CGMCC 1.6503</strain>
    </source>
</reference>
<dbReference type="SUPFAM" id="SSF51735">
    <property type="entry name" value="NAD(P)-binding Rossmann-fold domains"/>
    <property type="match status" value="1"/>
</dbReference>
<dbReference type="Gene3D" id="3.40.50.720">
    <property type="entry name" value="NAD(P)-binding Rossmann-like Domain"/>
    <property type="match status" value="1"/>
</dbReference>
<evidence type="ECO:0000259" key="1">
    <source>
        <dbReference type="Pfam" id="PF03446"/>
    </source>
</evidence>
<dbReference type="Proteomes" id="UP000294292">
    <property type="component" value="Chromosome"/>
</dbReference>
<proteinExistence type="predicted"/>
<dbReference type="RefSeq" id="WP_134211356.1">
    <property type="nucleotide sequence ID" value="NZ_CP038015.1"/>
</dbReference>
<name>A0A4P7A3T1_9BACL</name>
<dbReference type="Pfam" id="PF09130">
    <property type="entry name" value="DUF1932"/>
    <property type="match status" value="1"/>
</dbReference>
<dbReference type="GO" id="GO:0050661">
    <property type="term" value="F:NADP binding"/>
    <property type="evidence" value="ECO:0007669"/>
    <property type="project" value="InterPro"/>
</dbReference>
<evidence type="ECO:0000259" key="2">
    <source>
        <dbReference type="Pfam" id="PF09130"/>
    </source>
</evidence>
<evidence type="ECO:0000313" key="3">
    <source>
        <dbReference type="EMBL" id="QBP42716.1"/>
    </source>
</evidence>
<feature type="domain" description="Phosphogluconate dehydrogenase NAD-binding putative C-terminal" evidence="2">
    <location>
        <begin position="200"/>
        <end position="270"/>
    </location>
</feature>
<feature type="domain" description="6-phosphogluconate dehydrogenase NADP-binding" evidence="1">
    <location>
        <begin position="13"/>
        <end position="148"/>
    </location>
</feature>
<accession>A0A4P7A3T1</accession>
<dbReference type="InterPro" id="IPR036291">
    <property type="entry name" value="NAD(P)-bd_dom_sf"/>
</dbReference>
<dbReference type="OrthoDB" id="4333at2"/>
<keyword evidence="4" id="KW-1185">Reference proteome</keyword>
<organism evidence="3 4">
    <name type="scientific">Paenisporosarcina antarctica</name>
    <dbReference type="NCBI Taxonomy" id="417367"/>
    <lineage>
        <taxon>Bacteria</taxon>
        <taxon>Bacillati</taxon>
        <taxon>Bacillota</taxon>
        <taxon>Bacilli</taxon>
        <taxon>Bacillales</taxon>
        <taxon>Caryophanaceae</taxon>
        <taxon>Paenisporosarcina</taxon>
    </lineage>
</organism>
<dbReference type="Gene3D" id="1.10.1040.10">
    <property type="entry name" value="N-(1-d-carboxylethyl)-l-norvaline Dehydrogenase, domain 2"/>
    <property type="match status" value="1"/>
</dbReference>
<sequence length="305" mass="34176">MVKKKVGEVKVIIGFIGFGEVGYEMSIGLLEDGVSKIYAFDPLYESEMVQNRVKKSGVILCSTEEELLQQKVDVVIVAVPANQSYVSWQHISKFLNNSTIYVDVSTASASEKTKVYEEIMKKEKLFVDAAMMGPLTAHKHQVPIYASGNGTDLFKNLMSPYNMNITKVSEQPGDATNIKFIRSIFTKGVSTLLFEVLELAHDLNLEDVILDSISETMDEAPFEEIANRLITGTAIHSGRREKEMENVIAFVKENEKNPIMSQATKDKLNWLTSLGLKEEFNSQKPNDWKLVVKKISEGVIKNEKA</sequence>
<evidence type="ECO:0000313" key="4">
    <source>
        <dbReference type="Proteomes" id="UP000294292"/>
    </source>
</evidence>
<dbReference type="SUPFAM" id="SSF48179">
    <property type="entry name" value="6-phosphogluconate dehydrogenase C-terminal domain-like"/>
    <property type="match status" value="1"/>
</dbReference>
<dbReference type="Pfam" id="PF03446">
    <property type="entry name" value="NAD_binding_2"/>
    <property type="match status" value="1"/>
</dbReference>
<dbReference type="InterPro" id="IPR008927">
    <property type="entry name" value="6-PGluconate_DH-like_C_sf"/>
</dbReference>
<dbReference type="AlphaFoldDB" id="A0A4P7A3T1"/>